<proteinExistence type="predicted"/>
<dbReference type="Proteomes" id="UP000192939">
    <property type="component" value="Unassembled WGS sequence"/>
</dbReference>
<accession>A0ABY1LZ63</accession>
<reference evidence="2 3" key="1">
    <citation type="submission" date="2017-04" db="EMBL/GenBank/DDBJ databases">
        <authorList>
            <person name="Varghese N."/>
            <person name="Submissions S."/>
        </authorList>
    </citation>
    <scope>NUCLEOTIDE SEQUENCE [LARGE SCALE GENOMIC DNA]</scope>
    <source>
        <strain evidence="2 3">J12</strain>
    </source>
</reference>
<feature type="signal peptide" evidence="1">
    <location>
        <begin position="1"/>
        <end position="29"/>
    </location>
</feature>
<feature type="chain" id="PRO_5046681459" evidence="1">
    <location>
        <begin position="30"/>
        <end position="144"/>
    </location>
</feature>
<keyword evidence="3" id="KW-1185">Reference proteome</keyword>
<gene>
    <name evidence="2" type="ORF">SAMN02744124_02768</name>
</gene>
<evidence type="ECO:0000313" key="2">
    <source>
        <dbReference type="EMBL" id="SMF38897.1"/>
    </source>
</evidence>
<evidence type="ECO:0000256" key="1">
    <source>
        <dbReference type="SAM" id="SignalP"/>
    </source>
</evidence>
<keyword evidence="1" id="KW-0732">Signal</keyword>
<evidence type="ECO:0000313" key="3">
    <source>
        <dbReference type="Proteomes" id="UP000192939"/>
    </source>
</evidence>
<protein>
    <submittedName>
        <fullName evidence="2">Uncharacterized protein</fullName>
    </submittedName>
</protein>
<organism evidence="2 3">
    <name type="scientific">Paenibacillus barengoltzii J12</name>
    <dbReference type="NCBI Taxonomy" id="935846"/>
    <lineage>
        <taxon>Bacteria</taxon>
        <taxon>Bacillati</taxon>
        <taxon>Bacillota</taxon>
        <taxon>Bacilli</taxon>
        <taxon>Bacillales</taxon>
        <taxon>Paenibacillaceae</taxon>
        <taxon>Paenibacillus</taxon>
    </lineage>
</organism>
<name>A0ABY1LZ63_9BACL</name>
<dbReference type="EMBL" id="FXAE01000029">
    <property type="protein sequence ID" value="SMF38897.1"/>
    <property type="molecule type" value="Genomic_DNA"/>
</dbReference>
<comment type="caution">
    <text evidence="2">The sequence shown here is derived from an EMBL/GenBank/DDBJ whole genome shotgun (WGS) entry which is preliminary data.</text>
</comment>
<dbReference type="RefSeq" id="WP_085279246.1">
    <property type="nucleotide sequence ID" value="NZ_FXAE01000029.1"/>
</dbReference>
<sequence>MSGRMYGKFISLCIALLTLSIAFTPAVIASSTTPVQSTEEAKSDVLSEARITFRDGQGTHSFDYEEKDHSKITHVYVKNTGTKNVYYQLISPTGWVWVKTTILPGSAFTSDHAFGSQLEGKWSLKFDTDDGSPASLEISVQVKP</sequence>